<protein>
    <recommendedName>
        <fullName evidence="1">RNA helicase</fullName>
        <ecNumber evidence="1">3.6.4.13</ecNumber>
    </recommendedName>
</protein>
<dbReference type="PANTHER" id="PTHR18934:SF246">
    <property type="entry name" value="DEXH-BOX ATP-DEPENDENT RNA HELICASE DEXH4, CHLOROPLASTIC-RELATED"/>
    <property type="match status" value="1"/>
</dbReference>
<proteinExistence type="predicted"/>
<dbReference type="PROSITE" id="PS51192">
    <property type="entry name" value="HELICASE_ATP_BIND_1"/>
    <property type="match status" value="1"/>
</dbReference>
<name>A0A5D3CIT8_CUCMM</name>
<dbReference type="InterPro" id="IPR027417">
    <property type="entry name" value="P-loop_NTPase"/>
</dbReference>
<dbReference type="PANTHER" id="PTHR18934">
    <property type="entry name" value="ATP-DEPENDENT RNA HELICASE"/>
    <property type="match status" value="1"/>
</dbReference>
<keyword evidence="4" id="KW-0547">Nucleotide-binding</keyword>
<keyword evidence="4" id="KW-0067">ATP-binding</keyword>
<dbReference type="EMBL" id="SSTD01010878">
    <property type="protein sequence ID" value="TYK11212.1"/>
    <property type="molecule type" value="Genomic_DNA"/>
</dbReference>
<evidence type="ECO:0000313" key="4">
    <source>
        <dbReference type="EMBL" id="TYK11212.1"/>
    </source>
</evidence>
<feature type="domain" description="Helicase ATP-binding" evidence="3">
    <location>
        <begin position="273"/>
        <end position="365"/>
    </location>
</feature>
<dbReference type="AlphaFoldDB" id="A0A5D3CIT8"/>
<dbReference type="InterPro" id="IPR013103">
    <property type="entry name" value="RVT_2"/>
</dbReference>
<gene>
    <name evidence="4" type="ORF">E5676_scaffold227G00560</name>
</gene>
<dbReference type="Pfam" id="PF07727">
    <property type="entry name" value="RVT_2"/>
    <property type="match status" value="1"/>
</dbReference>
<reference evidence="4 5" key="1">
    <citation type="submission" date="2019-08" db="EMBL/GenBank/DDBJ databases">
        <title>Draft genome sequences of two oriental melons (Cucumis melo L. var makuwa).</title>
        <authorList>
            <person name="Kwon S.-Y."/>
        </authorList>
    </citation>
    <scope>NUCLEOTIDE SEQUENCE [LARGE SCALE GENOMIC DNA]</scope>
    <source>
        <strain evidence="5">cv. Chang Bougi</strain>
        <tissue evidence="4">Leaf</tissue>
    </source>
</reference>
<evidence type="ECO:0000256" key="1">
    <source>
        <dbReference type="ARBA" id="ARBA00012552"/>
    </source>
</evidence>
<comment type="catalytic activity">
    <reaction evidence="2">
        <text>ATP + H2O = ADP + phosphate + H(+)</text>
        <dbReference type="Rhea" id="RHEA:13065"/>
        <dbReference type="ChEBI" id="CHEBI:15377"/>
        <dbReference type="ChEBI" id="CHEBI:15378"/>
        <dbReference type="ChEBI" id="CHEBI:30616"/>
        <dbReference type="ChEBI" id="CHEBI:43474"/>
        <dbReference type="ChEBI" id="CHEBI:456216"/>
        <dbReference type="EC" id="3.6.4.13"/>
    </reaction>
</comment>
<dbReference type="CDD" id="cd17917">
    <property type="entry name" value="DEXHc_RHA-like"/>
    <property type="match status" value="1"/>
</dbReference>
<dbReference type="EC" id="3.6.4.13" evidence="1"/>
<dbReference type="Gene3D" id="3.40.50.300">
    <property type="entry name" value="P-loop containing nucleotide triphosphate hydrolases"/>
    <property type="match status" value="1"/>
</dbReference>
<keyword evidence="4" id="KW-0378">Hydrolase</keyword>
<organism evidence="4 5">
    <name type="scientific">Cucumis melo var. makuwa</name>
    <name type="common">Oriental melon</name>
    <dbReference type="NCBI Taxonomy" id="1194695"/>
    <lineage>
        <taxon>Eukaryota</taxon>
        <taxon>Viridiplantae</taxon>
        <taxon>Streptophyta</taxon>
        <taxon>Embryophyta</taxon>
        <taxon>Tracheophyta</taxon>
        <taxon>Spermatophyta</taxon>
        <taxon>Magnoliopsida</taxon>
        <taxon>eudicotyledons</taxon>
        <taxon>Gunneridae</taxon>
        <taxon>Pentapetalae</taxon>
        <taxon>rosids</taxon>
        <taxon>fabids</taxon>
        <taxon>Cucurbitales</taxon>
        <taxon>Cucurbitaceae</taxon>
        <taxon>Benincaseae</taxon>
        <taxon>Cucumis</taxon>
    </lineage>
</organism>
<accession>A0A5D3CIT8</accession>
<evidence type="ECO:0000313" key="5">
    <source>
        <dbReference type="Proteomes" id="UP000321947"/>
    </source>
</evidence>
<dbReference type="InterPro" id="IPR014001">
    <property type="entry name" value="Helicase_ATP-bd"/>
</dbReference>
<dbReference type="GO" id="GO:0003723">
    <property type="term" value="F:RNA binding"/>
    <property type="evidence" value="ECO:0007669"/>
    <property type="project" value="TreeGrafter"/>
</dbReference>
<dbReference type="GO" id="GO:0003724">
    <property type="term" value="F:RNA helicase activity"/>
    <property type="evidence" value="ECO:0007669"/>
    <property type="project" value="UniProtKB-EC"/>
</dbReference>
<dbReference type="Proteomes" id="UP000321947">
    <property type="component" value="Unassembled WGS sequence"/>
</dbReference>
<sequence>MIYSLLHHHQVRVKRRMTISLYMRLPPPHRHLLHLPQQDCTSFLPIDFLSSLSTTSIASFELMFSTHAFFIMQSWDRVMIFPLLFEKVNLDGTVPRLKACLVAKAYVQIYGTDYSDSFSPVAKLTFFRPFLSMEDVYIEQPPGFIPQEERYKVSCLRESLYGLKQSPHAWFGKFSQAFVRFGVKKSTSDHSAFYQQSDNDETVADIRAAVAAAVNARISAAIAPRTLSGTSGPTRLTQKMSAKPSLPPLSSSAAYNAPYAQLHIAALEATLGATSKTLGHGLHTPLLMHFENAGDETLTGITHIIVDEVHERSLLGDFLLVVLKNLIEKRSAESSSPLKVILMSATVDSNLFSGYFGNCPVITAEGRVHPVTTYFLEDIYESTGYHLASDSPAAIRYEVSSGKKVSGTRFLLY</sequence>
<evidence type="ECO:0000256" key="2">
    <source>
        <dbReference type="ARBA" id="ARBA00047984"/>
    </source>
</evidence>
<dbReference type="SUPFAM" id="SSF52540">
    <property type="entry name" value="P-loop containing nucleoside triphosphate hydrolases"/>
    <property type="match status" value="1"/>
</dbReference>
<keyword evidence="4" id="KW-0347">Helicase</keyword>
<comment type="caution">
    <text evidence="4">The sequence shown here is derived from an EMBL/GenBank/DDBJ whole genome shotgun (WGS) entry which is preliminary data.</text>
</comment>
<evidence type="ECO:0000259" key="3">
    <source>
        <dbReference type="PROSITE" id="PS51192"/>
    </source>
</evidence>